<keyword evidence="1" id="KW-0812">Transmembrane</keyword>
<organism evidence="2 3">
    <name type="scientific">Halalkalibacter alkaliphilus</name>
    <dbReference type="NCBI Taxonomy" id="2917993"/>
    <lineage>
        <taxon>Bacteria</taxon>
        <taxon>Bacillati</taxon>
        <taxon>Bacillota</taxon>
        <taxon>Bacilli</taxon>
        <taxon>Bacillales</taxon>
        <taxon>Bacillaceae</taxon>
        <taxon>Halalkalibacter</taxon>
    </lineage>
</organism>
<name>A0A9X2A3Q5_9BACI</name>
<proteinExistence type="predicted"/>
<keyword evidence="1" id="KW-0472">Membrane</keyword>
<protein>
    <submittedName>
        <fullName evidence="2">DUF624 domain-containing protein</fullName>
    </submittedName>
</protein>
<evidence type="ECO:0000256" key="1">
    <source>
        <dbReference type="SAM" id="Phobius"/>
    </source>
</evidence>
<dbReference type="EMBL" id="JAKRYL010000003">
    <property type="protein sequence ID" value="MCL7746183.1"/>
    <property type="molecule type" value="Genomic_DNA"/>
</dbReference>
<evidence type="ECO:0000313" key="3">
    <source>
        <dbReference type="Proteomes" id="UP001139150"/>
    </source>
</evidence>
<gene>
    <name evidence="2" type="ORF">MF646_03525</name>
</gene>
<reference evidence="2" key="1">
    <citation type="submission" date="2022-02" db="EMBL/GenBank/DDBJ databases">
        <title>Halalkalibacter sp. nov. isolated from Lonar Lake, India.</title>
        <authorList>
            <person name="Joshi A."/>
            <person name="Thite S."/>
            <person name="Lodha T."/>
        </authorList>
    </citation>
    <scope>NUCLEOTIDE SEQUENCE</scope>
    <source>
        <strain evidence="2">MEB205</strain>
    </source>
</reference>
<accession>A0A9X2A3Q5</accession>
<feature type="transmembrane region" description="Helical" evidence="1">
    <location>
        <begin position="73"/>
        <end position="92"/>
    </location>
</feature>
<dbReference type="RefSeq" id="WP_250095113.1">
    <property type="nucleotide sequence ID" value="NZ_JAKRYL010000003.1"/>
</dbReference>
<evidence type="ECO:0000313" key="2">
    <source>
        <dbReference type="EMBL" id="MCL7746183.1"/>
    </source>
</evidence>
<feature type="transmembrane region" description="Helical" evidence="1">
    <location>
        <begin position="7"/>
        <end position="28"/>
    </location>
</feature>
<keyword evidence="1" id="KW-1133">Transmembrane helix</keyword>
<comment type="caution">
    <text evidence="2">The sequence shown here is derived from an EMBL/GenBank/DDBJ whole genome shotgun (WGS) entry which is preliminary data.</text>
</comment>
<dbReference type="AlphaFoldDB" id="A0A9X2A3Q5"/>
<feature type="transmembrane region" description="Helical" evidence="1">
    <location>
        <begin position="144"/>
        <end position="169"/>
    </location>
</feature>
<dbReference type="Pfam" id="PF04854">
    <property type="entry name" value="DUF624"/>
    <property type="match status" value="1"/>
</dbReference>
<keyword evidence="3" id="KW-1185">Reference proteome</keyword>
<dbReference type="InterPro" id="IPR006938">
    <property type="entry name" value="DUF624"/>
</dbReference>
<feature type="transmembrane region" description="Helical" evidence="1">
    <location>
        <begin position="175"/>
        <end position="193"/>
    </location>
</feature>
<dbReference type="Proteomes" id="UP001139150">
    <property type="component" value="Unassembled WGS sequence"/>
</dbReference>
<sequence length="209" mass="24075">MFERSPWYMRIGTLAFNLVLLNLLWFIFSLLGLFIVGLFPATAAMFAVLRQSVMEDEDISVIKLFWSKFKSEFIMSNIIGYLFLLVGLILYIDLRVLQLLDTGLLQLTLASITVVIGFVYLLTLLFIFPLFVHFDLKIWQYPKHALILAIAKPFQTIMMIGGLAIVLYIYINFPVLIFIFGMSLISFVMMKIASYSLPRKEFTLNEAVE</sequence>
<feature type="transmembrane region" description="Helical" evidence="1">
    <location>
        <begin position="104"/>
        <end position="132"/>
    </location>
</feature>